<evidence type="ECO:0000256" key="7">
    <source>
        <dbReference type="ARBA" id="ARBA00023239"/>
    </source>
</evidence>
<dbReference type="EC" id="4.2.3.5" evidence="4"/>
<dbReference type="Gene3D" id="3.60.150.10">
    <property type="entry name" value="Chorismate synthase AroC"/>
    <property type="match status" value="1"/>
</dbReference>
<keyword evidence="7 8" id="KW-0456">Lyase</keyword>
<protein>
    <recommendedName>
        <fullName evidence="4">chorismate synthase</fullName>
        <ecNumber evidence="4">4.2.3.5</ecNumber>
    </recommendedName>
</protein>
<keyword evidence="9" id="KW-1185">Reference proteome</keyword>
<comment type="pathway">
    <text evidence="2">Metabolic intermediate biosynthesis; chorismate biosynthesis; chorismate from D-erythrose 4-phosphate and phosphoenolpyruvate: step 7/7.</text>
</comment>
<dbReference type="InterPro" id="IPR035904">
    <property type="entry name" value="Chorismate_synth_AroC_sf"/>
</dbReference>
<gene>
    <name evidence="8" type="ORF">H206_03050</name>
</gene>
<keyword evidence="5" id="KW-0028">Amino-acid biosynthesis</keyword>
<evidence type="ECO:0000256" key="4">
    <source>
        <dbReference type="ARBA" id="ARBA00013036"/>
    </source>
</evidence>
<dbReference type="GO" id="GO:0004107">
    <property type="term" value="F:chorismate synthase activity"/>
    <property type="evidence" value="ECO:0007669"/>
    <property type="project" value="UniProtKB-EC"/>
</dbReference>
<evidence type="ECO:0000313" key="8">
    <source>
        <dbReference type="EMBL" id="RWX43199.1"/>
    </source>
</evidence>
<dbReference type="UniPathway" id="UPA00053">
    <property type="reaction ID" value="UER00090"/>
</dbReference>
<proteinExistence type="inferred from homology"/>
<evidence type="ECO:0000256" key="6">
    <source>
        <dbReference type="ARBA" id="ARBA00023141"/>
    </source>
</evidence>
<dbReference type="GO" id="GO:0009423">
    <property type="term" value="P:chorismate biosynthetic process"/>
    <property type="evidence" value="ECO:0007669"/>
    <property type="project" value="UniProtKB-UniPathway"/>
</dbReference>
<keyword evidence="6" id="KW-0057">Aromatic amino acid biosynthesis</keyword>
<dbReference type="Proteomes" id="UP000287853">
    <property type="component" value="Unassembled WGS sequence"/>
</dbReference>
<accession>A0A3S3QNQ4</accession>
<evidence type="ECO:0000256" key="3">
    <source>
        <dbReference type="ARBA" id="ARBA00008014"/>
    </source>
</evidence>
<evidence type="ECO:0000256" key="5">
    <source>
        <dbReference type="ARBA" id="ARBA00022605"/>
    </source>
</evidence>
<evidence type="ECO:0000256" key="1">
    <source>
        <dbReference type="ARBA" id="ARBA00001914"/>
    </source>
</evidence>
<evidence type="ECO:0000313" key="9">
    <source>
        <dbReference type="Proteomes" id="UP000287853"/>
    </source>
</evidence>
<dbReference type="PANTHER" id="PTHR21085:SF0">
    <property type="entry name" value="CHORISMATE SYNTHASE"/>
    <property type="match status" value="1"/>
</dbReference>
<dbReference type="GO" id="GO:0005829">
    <property type="term" value="C:cytosol"/>
    <property type="evidence" value="ECO:0007669"/>
    <property type="project" value="TreeGrafter"/>
</dbReference>
<dbReference type="Pfam" id="PF01264">
    <property type="entry name" value="Chorismate_synt"/>
    <property type="match status" value="1"/>
</dbReference>
<dbReference type="SUPFAM" id="SSF103263">
    <property type="entry name" value="Chorismate synthase, AroC"/>
    <property type="match status" value="1"/>
</dbReference>
<comment type="similarity">
    <text evidence="3">Belongs to the chorismate synthase family.</text>
</comment>
<dbReference type="EMBL" id="MTKO01000128">
    <property type="protein sequence ID" value="RWX43199.1"/>
    <property type="molecule type" value="Genomic_DNA"/>
</dbReference>
<dbReference type="GO" id="GO:0010181">
    <property type="term" value="F:FMN binding"/>
    <property type="evidence" value="ECO:0007669"/>
    <property type="project" value="TreeGrafter"/>
</dbReference>
<dbReference type="GO" id="GO:0008652">
    <property type="term" value="P:amino acid biosynthetic process"/>
    <property type="evidence" value="ECO:0007669"/>
    <property type="project" value="UniProtKB-KW"/>
</dbReference>
<name>A0A3S3QNQ4_9BACT</name>
<reference evidence="8 9" key="1">
    <citation type="submission" date="2017-01" db="EMBL/GenBank/DDBJ databases">
        <title>The cable genome- insights into the physiology and evolution of filamentous bacteria capable of sulfide oxidation via long distance electron transfer.</title>
        <authorList>
            <person name="Schreiber L."/>
            <person name="Bjerg J.T."/>
            <person name="Boggild A."/>
            <person name="Van De Vossenberg J."/>
            <person name="Meysman F."/>
            <person name="Nielsen L.P."/>
            <person name="Schramm A."/>
            <person name="Kjeldsen K.U."/>
        </authorList>
    </citation>
    <scope>NUCLEOTIDE SEQUENCE [LARGE SCALE GENOMIC DNA]</scope>
    <source>
        <strain evidence="8">MCF</strain>
    </source>
</reference>
<evidence type="ECO:0000256" key="2">
    <source>
        <dbReference type="ARBA" id="ARBA00005044"/>
    </source>
</evidence>
<dbReference type="AlphaFoldDB" id="A0A3S3QNQ4"/>
<dbReference type="PROSITE" id="PS00787">
    <property type="entry name" value="CHORISMATE_SYNTHASE_1"/>
    <property type="match status" value="1"/>
</dbReference>
<comment type="caution">
    <text evidence="8">The sequence shown here is derived from an EMBL/GenBank/DDBJ whole genome shotgun (WGS) entry which is preliminary data.</text>
</comment>
<dbReference type="GO" id="GO:0009073">
    <property type="term" value="P:aromatic amino acid family biosynthetic process"/>
    <property type="evidence" value="ECO:0007669"/>
    <property type="project" value="UniProtKB-KW"/>
</dbReference>
<sequence>MAGSTFGTVFKVTTWGESHGTALGAVIDGCPPGIDLTPEIIQAELERRRPGKGGATSPRNEPDMVQIMSGIFQPEGCTSPKTTGTPISLVIFNKDAHSKSYSHLQDAFRPGHGDLTYQKNTAFVTIEAAGGLLPAKQQLGWQPEPWPNSFLIDMACQCRPIRWL</sequence>
<dbReference type="InterPro" id="IPR000453">
    <property type="entry name" value="Chorismate_synth"/>
</dbReference>
<organism evidence="8 9">
    <name type="scientific">Candidatus Electrothrix aarhusensis</name>
    <dbReference type="NCBI Taxonomy" id="1859131"/>
    <lineage>
        <taxon>Bacteria</taxon>
        <taxon>Pseudomonadati</taxon>
        <taxon>Thermodesulfobacteriota</taxon>
        <taxon>Desulfobulbia</taxon>
        <taxon>Desulfobulbales</taxon>
        <taxon>Desulfobulbaceae</taxon>
        <taxon>Candidatus Electrothrix</taxon>
    </lineage>
</organism>
<dbReference type="InterPro" id="IPR020541">
    <property type="entry name" value="Chorismate_synthase_CS"/>
</dbReference>
<comment type="cofactor">
    <cofactor evidence="1">
        <name>FMNH2</name>
        <dbReference type="ChEBI" id="CHEBI:57618"/>
    </cofactor>
</comment>
<dbReference type="PANTHER" id="PTHR21085">
    <property type="entry name" value="CHORISMATE SYNTHASE"/>
    <property type="match status" value="1"/>
</dbReference>